<dbReference type="FunFam" id="3.90.70.10:FF:000067">
    <property type="entry name" value="Senescence-specific cysteine protease"/>
    <property type="match status" value="1"/>
</dbReference>
<comment type="similarity">
    <text evidence="1">Belongs to the peptidase C1 family.</text>
</comment>
<evidence type="ECO:0000256" key="2">
    <source>
        <dbReference type="ARBA" id="ARBA00022670"/>
    </source>
</evidence>
<dbReference type="Gene3D" id="3.90.70.10">
    <property type="entry name" value="Cysteine proteinases"/>
    <property type="match status" value="1"/>
</dbReference>
<keyword evidence="2" id="KW-0645">Protease</keyword>
<dbReference type="PROSITE" id="PS00640">
    <property type="entry name" value="THIOL_PROTEASE_ASN"/>
    <property type="match status" value="1"/>
</dbReference>
<evidence type="ECO:0000256" key="1">
    <source>
        <dbReference type="ARBA" id="ARBA00008455"/>
    </source>
</evidence>
<evidence type="ECO:0000259" key="8">
    <source>
        <dbReference type="SMART" id="SM00645"/>
    </source>
</evidence>
<evidence type="ECO:0000256" key="3">
    <source>
        <dbReference type="ARBA" id="ARBA00022729"/>
    </source>
</evidence>
<protein>
    <submittedName>
        <fullName evidence="10">Uncharacterized protein</fullName>
    </submittedName>
</protein>
<reference evidence="10 11" key="1">
    <citation type="submission" date="2022-03" db="EMBL/GenBank/DDBJ databases">
        <authorList>
            <person name="Macdonald S."/>
            <person name="Ahmed S."/>
            <person name="Newling K."/>
        </authorList>
    </citation>
    <scope>NUCLEOTIDE SEQUENCE [LARGE SCALE GENOMIC DNA]</scope>
</reference>
<dbReference type="PROSITE" id="PS00639">
    <property type="entry name" value="THIOL_PROTEASE_HIS"/>
    <property type="match status" value="1"/>
</dbReference>
<proteinExistence type="inferred from homology"/>
<dbReference type="SMART" id="SM00645">
    <property type="entry name" value="Pept_C1"/>
    <property type="match status" value="1"/>
</dbReference>
<evidence type="ECO:0000256" key="5">
    <source>
        <dbReference type="ARBA" id="ARBA00022807"/>
    </source>
</evidence>
<dbReference type="SUPFAM" id="SSF54001">
    <property type="entry name" value="Cysteine proteinases"/>
    <property type="match status" value="1"/>
</dbReference>
<dbReference type="CDD" id="cd02248">
    <property type="entry name" value="Peptidase_C1A"/>
    <property type="match status" value="1"/>
</dbReference>
<keyword evidence="4" id="KW-0378">Hydrolase</keyword>
<dbReference type="InterPro" id="IPR000169">
    <property type="entry name" value="Pept_cys_AS"/>
</dbReference>
<accession>A0ABC8KLR9</accession>
<name>A0ABC8KLR9_ERUVS</name>
<keyword evidence="5" id="KW-0788">Thiol protease</keyword>
<organism evidence="10 11">
    <name type="scientific">Eruca vesicaria subsp. sativa</name>
    <name type="common">Garden rocket</name>
    <name type="synonym">Eruca sativa</name>
    <dbReference type="NCBI Taxonomy" id="29727"/>
    <lineage>
        <taxon>Eukaryota</taxon>
        <taxon>Viridiplantae</taxon>
        <taxon>Streptophyta</taxon>
        <taxon>Embryophyta</taxon>
        <taxon>Tracheophyta</taxon>
        <taxon>Spermatophyta</taxon>
        <taxon>Magnoliopsida</taxon>
        <taxon>eudicotyledons</taxon>
        <taxon>Gunneridae</taxon>
        <taxon>Pentapetalae</taxon>
        <taxon>rosids</taxon>
        <taxon>malvids</taxon>
        <taxon>Brassicales</taxon>
        <taxon>Brassicaceae</taxon>
        <taxon>Brassiceae</taxon>
        <taxon>Eruca</taxon>
    </lineage>
</organism>
<feature type="domain" description="Cathepsin propeptide inhibitor" evidence="9">
    <location>
        <begin position="35"/>
        <end position="92"/>
    </location>
</feature>
<dbReference type="Pfam" id="PF08246">
    <property type="entry name" value="Inhibitor_I29"/>
    <property type="match status" value="1"/>
</dbReference>
<dbReference type="InterPro" id="IPR013128">
    <property type="entry name" value="Peptidase_C1A"/>
</dbReference>
<dbReference type="PROSITE" id="PS00139">
    <property type="entry name" value="THIOL_PROTEASE_CYS"/>
    <property type="match status" value="1"/>
</dbReference>
<feature type="domain" description="Peptidase C1A papain C-terminal" evidence="8">
    <location>
        <begin position="127"/>
        <end position="345"/>
    </location>
</feature>
<gene>
    <name evidence="10" type="ORF">ERUC_LOCUS25522</name>
</gene>
<dbReference type="InterPro" id="IPR025660">
    <property type="entry name" value="Pept_his_AS"/>
</dbReference>
<dbReference type="InterPro" id="IPR013201">
    <property type="entry name" value="Prot_inhib_I29"/>
</dbReference>
<evidence type="ECO:0000256" key="6">
    <source>
        <dbReference type="ARBA" id="ARBA00023157"/>
    </source>
</evidence>
<dbReference type="SMART" id="SM00848">
    <property type="entry name" value="Inhibitor_I29"/>
    <property type="match status" value="1"/>
</dbReference>
<dbReference type="EMBL" id="CAKOAT010272932">
    <property type="protein sequence ID" value="CAH8359766.1"/>
    <property type="molecule type" value="Genomic_DNA"/>
</dbReference>
<dbReference type="InterPro" id="IPR038765">
    <property type="entry name" value="Papain-like_cys_pep_sf"/>
</dbReference>
<dbReference type="PRINTS" id="PR00705">
    <property type="entry name" value="PAPAIN"/>
</dbReference>
<keyword evidence="3 7" id="KW-0732">Signal</keyword>
<dbReference type="InterPro" id="IPR025661">
    <property type="entry name" value="Pept_asp_AS"/>
</dbReference>
<dbReference type="InterPro" id="IPR000668">
    <property type="entry name" value="Peptidase_C1A_C"/>
</dbReference>
<dbReference type="PANTHER" id="PTHR12411">
    <property type="entry name" value="CYSTEINE PROTEASE FAMILY C1-RELATED"/>
    <property type="match status" value="1"/>
</dbReference>
<dbReference type="GO" id="GO:0006508">
    <property type="term" value="P:proteolysis"/>
    <property type="evidence" value="ECO:0007669"/>
    <property type="project" value="UniProtKB-KW"/>
</dbReference>
<evidence type="ECO:0000256" key="7">
    <source>
        <dbReference type="SAM" id="SignalP"/>
    </source>
</evidence>
<feature type="signal peptide" evidence="7">
    <location>
        <begin position="1"/>
        <end position="19"/>
    </location>
</feature>
<evidence type="ECO:0000259" key="9">
    <source>
        <dbReference type="SMART" id="SM00848"/>
    </source>
</evidence>
<keyword evidence="6" id="KW-1015">Disulfide bond</keyword>
<feature type="chain" id="PRO_5044811390" evidence="7">
    <location>
        <begin position="20"/>
        <end position="346"/>
    </location>
</feature>
<dbReference type="Proteomes" id="UP001642260">
    <property type="component" value="Unassembled WGS sequence"/>
</dbReference>
<evidence type="ECO:0000256" key="4">
    <source>
        <dbReference type="ARBA" id="ARBA00022801"/>
    </source>
</evidence>
<dbReference type="Pfam" id="PF00112">
    <property type="entry name" value="Peptidase_C1"/>
    <property type="match status" value="1"/>
</dbReference>
<evidence type="ECO:0000313" key="10">
    <source>
        <dbReference type="EMBL" id="CAH8359766.1"/>
    </source>
</evidence>
<keyword evidence="11" id="KW-1185">Reference proteome</keyword>
<evidence type="ECO:0000313" key="11">
    <source>
        <dbReference type="Proteomes" id="UP001642260"/>
    </source>
</evidence>
<dbReference type="GO" id="GO:0008234">
    <property type="term" value="F:cysteine-type peptidase activity"/>
    <property type="evidence" value="ECO:0007669"/>
    <property type="project" value="UniProtKB-KW"/>
</dbReference>
<dbReference type="AlphaFoldDB" id="A0ABC8KLR9"/>
<sequence>MAPIIILILTIFLSSRTSGATSRGDLFEASAIEKHEQWMTRFQRVYPDESEKRNRFEVFKKNLEFVQRFNMNKNVTYKLDVNEFSDLTDEEFQATLTGLVVPEDIYRMSTEKSVNIVPFKYGNVSNLGESMDWRQEGAVTPVKYQGACGGCWAFSAVAAVEGITRITKGRLVTLSEQQLLDCATDYNQGCSGGIMSKAFEYIIKNQGITTEDNYPYQESQQTCHQSTQSLAFPAATISGYETVPMNNEEALLQAVSQQPVSVGIEGTGAAFRHYSGGIFDGECGTDLHHAVTIVGYGVSEEGTKYWVVKNSWGETWGEAGYMRIKRDVNAPEGMCGLAMYAYYPLA</sequence>
<dbReference type="InterPro" id="IPR039417">
    <property type="entry name" value="Peptidase_C1A_papain-like"/>
</dbReference>
<comment type="caution">
    <text evidence="10">The sequence shown here is derived from an EMBL/GenBank/DDBJ whole genome shotgun (WGS) entry which is preliminary data.</text>
</comment>